<dbReference type="Proteomes" id="UP000199202">
    <property type="component" value="Unassembled WGS sequence"/>
</dbReference>
<proteinExistence type="predicted"/>
<keyword evidence="2" id="KW-1185">Reference proteome</keyword>
<gene>
    <name evidence="1" type="ORF">SAMN05421869_12010</name>
</gene>
<evidence type="ECO:0000313" key="2">
    <source>
        <dbReference type="Proteomes" id="UP000199202"/>
    </source>
</evidence>
<accession>A0A1G9FMN9</accession>
<dbReference type="STRING" id="633440.SAMN05421869_12010"/>
<dbReference type="EMBL" id="FNDJ01000020">
    <property type="protein sequence ID" value="SDK89637.1"/>
    <property type="molecule type" value="Genomic_DNA"/>
</dbReference>
<sequence>MELFEDDPISRPLTYPGRIPPHPGVLVDRAYVPLRAEGEWQAGDEPLAGLLARLDCPPMSARHKVVAVGSNAAPSQVLRKFRDHGVRPVVPMTTADVPGIAPGVSAHVSRWGYVPAAPIDTPGETSRLFVLWLDELQLAALDLTEPNYHRRTLALNGSSAFVYTGRHGCLTDARGRPRRLTSQRTLIQDLLDESPHLRRLCGNTPDDFIAGVRDDTVREAVCRLFRTERRVGGGAQG</sequence>
<organism evidence="1 2">
    <name type="scientific">Nonomuraea jiangxiensis</name>
    <dbReference type="NCBI Taxonomy" id="633440"/>
    <lineage>
        <taxon>Bacteria</taxon>
        <taxon>Bacillati</taxon>
        <taxon>Actinomycetota</taxon>
        <taxon>Actinomycetes</taxon>
        <taxon>Streptosporangiales</taxon>
        <taxon>Streptosporangiaceae</taxon>
        <taxon>Nonomuraea</taxon>
    </lineage>
</organism>
<dbReference type="AlphaFoldDB" id="A0A1G9FMN9"/>
<dbReference type="OrthoDB" id="7626403at2"/>
<protein>
    <submittedName>
        <fullName evidence="1">Uncharacterized protein</fullName>
    </submittedName>
</protein>
<evidence type="ECO:0000313" key="1">
    <source>
        <dbReference type="EMBL" id="SDK89637.1"/>
    </source>
</evidence>
<reference evidence="1 2" key="1">
    <citation type="submission" date="2016-10" db="EMBL/GenBank/DDBJ databases">
        <authorList>
            <person name="de Groot N.N."/>
        </authorList>
    </citation>
    <scope>NUCLEOTIDE SEQUENCE [LARGE SCALE GENOMIC DNA]</scope>
    <source>
        <strain evidence="1 2">CGMCC 4.6533</strain>
    </source>
</reference>
<dbReference type="RefSeq" id="WP_090942092.1">
    <property type="nucleotide sequence ID" value="NZ_FNDJ01000020.1"/>
</dbReference>
<name>A0A1G9FMN9_9ACTN</name>